<feature type="domain" description="Phytase-like" evidence="2">
    <location>
        <begin position="64"/>
        <end position="305"/>
    </location>
</feature>
<evidence type="ECO:0000313" key="3">
    <source>
        <dbReference type="EMBL" id="QKG70853.1"/>
    </source>
</evidence>
<dbReference type="SUPFAM" id="SSF63829">
    <property type="entry name" value="Calcium-dependent phosphotriesterase"/>
    <property type="match status" value="1"/>
</dbReference>
<organism evidence="3 4">
    <name type="scientific">Erythrobacter mangrovi</name>
    <dbReference type="NCBI Taxonomy" id="2739433"/>
    <lineage>
        <taxon>Bacteria</taxon>
        <taxon>Pseudomonadati</taxon>
        <taxon>Pseudomonadota</taxon>
        <taxon>Alphaproteobacteria</taxon>
        <taxon>Sphingomonadales</taxon>
        <taxon>Erythrobacteraceae</taxon>
        <taxon>Erythrobacter/Porphyrobacter group</taxon>
        <taxon>Erythrobacter</taxon>
    </lineage>
</organism>
<evidence type="ECO:0000313" key="4">
    <source>
        <dbReference type="Proteomes" id="UP000504693"/>
    </source>
</evidence>
<reference evidence="3 4" key="1">
    <citation type="submission" date="2020-05" db="EMBL/GenBank/DDBJ databases">
        <title>Erythrobacter mangrovi sp. nov., isolated from rhizosphere soil of mangrove plant (Kandelia candel).</title>
        <authorList>
            <person name="Ye Y.H."/>
        </authorList>
    </citation>
    <scope>NUCLEOTIDE SEQUENCE [LARGE SCALE GENOMIC DNA]</scope>
    <source>
        <strain evidence="3 4">EB310</strain>
    </source>
</reference>
<dbReference type="RefSeq" id="WP_173213251.1">
    <property type="nucleotide sequence ID" value="NZ_CP053921.1"/>
</dbReference>
<feature type="chain" id="PRO_5028899190" evidence="1">
    <location>
        <begin position="22"/>
        <end position="326"/>
    </location>
</feature>
<feature type="signal peptide" evidence="1">
    <location>
        <begin position="1"/>
        <end position="21"/>
    </location>
</feature>
<proteinExistence type="predicted"/>
<protein>
    <submittedName>
        <fullName evidence="3">Esterase-like activity of phytase family protein</fullName>
    </submittedName>
</protein>
<dbReference type="EMBL" id="CP053921">
    <property type="protein sequence ID" value="QKG70853.1"/>
    <property type="molecule type" value="Genomic_DNA"/>
</dbReference>
<dbReference type="Pfam" id="PF13449">
    <property type="entry name" value="Phytase-like"/>
    <property type="match status" value="1"/>
</dbReference>
<sequence length="326" mass="35691">MCRTRLALSLAVLAAAAPVTWIHTSPPNPVVAPHAAIKPIPFQAQRFGPLELVGAWQIAGADSGFGGFSALITLADDRFVAGSDSGRKLVFRRPDRGSGLALLSHLGPRRKVEKANLDLESLTRDPATGTVWAGYEGKNRIVRFGPDLKVSGRVRPAAMRDWGANSGPEAFARLADGRFLVIEEGTGSWFSDKHQAFVFSRDPVEDEKPLELSFVAPDGYRPVDLAPLDNGRALILFRKLEIGFPPGFGTAIGVVDIDRTSDDGILTSRVLARFTAPIPQDNYEGMAVTDDPDGRHVWLISDDNFVHYQRTLLLKLSWDQRQKARE</sequence>
<evidence type="ECO:0000259" key="2">
    <source>
        <dbReference type="Pfam" id="PF13449"/>
    </source>
</evidence>
<dbReference type="InterPro" id="IPR014567">
    <property type="entry name" value="UCP031900"/>
</dbReference>
<dbReference type="PIRSF" id="PIRSF031900">
    <property type="entry name" value="UCP031900"/>
    <property type="match status" value="1"/>
</dbReference>
<keyword evidence="1" id="KW-0732">Signal</keyword>
<gene>
    <name evidence="3" type="ORF">HQR01_05410</name>
</gene>
<dbReference type="InterPro" id="IPR027372">
    <property type="entry name" value="Phytase-like_dom"/>
</dbReference>
<dbReference type="Proteomes" id="UP000504693">
    <property type="component" value="Chromosome"/>
</dbReference>
<dbReference type="KEGG" id="emv:HQR01_05410"/>
<dbReference type="AlphaFoldDB" id="A0A7D3XGY0"/>
<keyword evidence="4" id="KW-1185">Reference proteome</keyword>
<evidence type="ECO:0000256" key="1">
    <source>
        <dbReference type="SAM" id="SignalP"/>
    </source>
</evidence>
<accession>A0A7D3XGY0</accession>
<name>A0A7D3XGY0_9SPHN</name>